<organism evidence="7 8">
    <name type="scientific">Pseudochelatococcus contaminans</name>
    <dbReference type="NCBI Taxonomy" id="1538103"/>
    <lineage>
        <taxon>Bacteria</taxon>
        <taxon>Pseudomonadati</taxon>
        <taxon>Pseudomonadota</taxon>
        <taxon>Alphaproteobacteria</taxon>
        <taxon>Hyphomicrobiales</taxon>
        <taxon>Chelatococcaceae</taxon>
        <taxon>Pseudochelatococcus</taxon>
    </lineage>
</organism>
<dbReference type="InterPro" id="IPR033138">
    <property type="entry name" value="Cu_oxidase_CS"/>
</dbReference>
<dbReference type="Pfam" id="PF00394">
    <property type="entry name" value="Cu-oxidase"/>
    <property type="match status" value="1"/>
</dbReference>
<dbReference type="InterPro" id="IPR045087">
    <property type="entry name" value="Cu-oxidase_fam"/>
</dbReference>
<dbReference type="AlphaFoldDB" id="A0A7W6EEH4"/>
<accession>A0A7W6EEH4</accession>
<dbReference type="InterPro" id="IPR006311">
    <property type="entry name" value="TAT_signal"/>
</dbReference>
<evidence type="ECO:0000259" key="5">
    <source>
        <dbReference type="Pfam" id="PF07731"/>
    </source>
</evidence>
<evidence type="ECO:0000259" key="4">
    <source>
        <dbReference type="Pfam" id="PF00394"/>
    </source>
</evidence>
<evidence type="ECO:0000256" key="2">
    <source>
        <dbReference type="ARBA" id="ARBA00023002"/>
    </source>
</evidence>
<gene>
    <name evidence="7" type="ORF">FHS81_000199</name>
</gene>
<comment type="caution">
    <text evidence="7">The sequence shown here is derived from an EMBL/GenBank/DDBJ whole genome shotgun (WGS) entry which is preliminary data.</text>
</comment>
<keyword evidence="3" id="KW-0732">Signal</keyword>
<dbReference type="Proteomes" id="UP000537592">
    <property type="component" value="Unassembled WGS sequence"/>
</dbReference>
<dbReference type="SUPFAM" id="SSF49503">
    <property type="entry name" value="Cupredoxins"/>
    <property type="match status" value="3"/>
</dbReference>
<dbReference type="InterPro" id="IPR008972">
    <property type="entry name" value="Cupredoxin"/>
</dbReference>
<sequence length="469" mass="49779">MNLTRRRLLATFMTAGAAASLPRTVRAQTSAAGVSAGKTSSSLPAELKAGDSTHRLAPDQPPLRLWTYNDSFPGPVLRVRQGEEIALRLKNDLPQPTSIHWAGARIANAADGVAGLTQDAVAPGATQDIAFTPREAGTILYRPMIPDHAAEQVERGLHGVLIVDEDESPYADDFVLVLDDIALDGDGQVRDDFNVANNGAGRLGNRLLMNGATGPETLTRPPGHRLRIRLVNSANARPLTLGFDNLAVHIIAADSQPVDDPFPPSQDRLTLAPGNRVDIVVTTPPRGATGAIIAQLGDGLPLLKLTGSEAPAVDVPDRVTPLAANPLLPSAIDLAAARRFDIRISGGADAGAQDLAGGETASRLWQLGGVSWPDASERPLFSVPRNTPVVLSLENTTAVLQVLHLHGHHARQLHGLDDGWEPYWLDTIPVRAGQTVRIAFLADNPGRWMIGSAILDRLGTGLAGWFEVS</sequence>
<evidence type="ECO:0000313" key="7">
    <source>
        <dbReference type="EMBL" id="MBB3808145.1"/>
    </source>
</evidence>
<feature type="chain" id="PRO_5030877026" evidence="3">
    <location>
        <begin position="18"/>
        <end position="469"/>
    </location>
</feature>
<feature type="signal peptide" evidence="3">
    <location>
        <begin position="1"/>
        <end position="17"/>
    </location>
</feature>
<dbReference type="Gene3D" id="2.60.40.420">
    <property type="entry name" value="Cupredoxins - blue copper proteins"/>
    <property type="match status" value="3"/>
</dbReference>
<evidence type="ECO:0000256" key="1">
    <source>
        <dbReference type="ARBA" id="ARBA00022723"/>
    </source>
</evidence>
<keyword evidence="8" id="KW-1185">Reference proteome</keyword>
<dbReference type="InterPro" id="IPR001117">
    <property type="entry name" value="Cu-oxidase_2nd"/>
</dbReference>
<dbReference type="Pfam" id="PF07732">
    <property type="entry name" value="Cu-oxidase_3"/>
    <property type="match status" value="1"/>
</dbReference>
<reference evidence="7 8" key="1">
    <citation type="submission" date="2020-08" db="EMBL/GenBank/DDBJ databases">
        <title>Genomic Encyclopedia of Type Strains, Phase IV (KMG-IV): sequencing the most valuable type-strain genomes for metagenomic binning, comparative biology and taxonomic classification.</title>
        <authorList>
            <person name="Goeker M."/>
        </authorList>
    </citation>
    <scope>NUCLEOTIDE SEQUENCE [LARGE SCALE GENOMIC DNA]</scope>
    <source>
        <strain evidence="7 8">DSM 28760</strain>
    </source>
</reference>
<dbReference type="RefSeq" id="WP_183750178.1">
    <property type="nucleotide sequence ID" value="NZ_JACICC010000001.1"/>
</dbReference>
<evidence type="ECO:0000256" key="3">
    <source>
        <dbReference type="SAM" id="SignalP"/>
    </source>
</evidence>
<dbReference type="EMBL" id="JACICC010000001">
    <property type="protein sequence ID" value="MBB3808145.1"/>
    <property type="molecule type" value="Genomic_DNA"/>
</dbReference>
<dbReference type="GO" id="GO:0005507">
    <property type="term" value="F:copper ion binding"/>
    <property type="evidence" value="ECO:0007669"/>
    <property type="project" value="InterPro"/>
</dbReference>
<evidence type="ECO:0000259" key="6">
    <source>
        <dbReference type="Pfam" id="PF07732"/>
    </source>
</evidence>
<protein>
    <submittedName>
        <fullName evidence="7">FtsP/CotA-like multicopper oxidase with cupredoxin domain</fullName>
    </submittedName>
</protein>
<dbReference type="PANTHER" id="PTHR11709">
    <property type="entry name" value="MULTI-COPPER OXIDASE"/>
    <property type="match status" value="1"/>
</dbReference>
<dbReference type="GO" id="GO:0016491">
    <property type="term" value="F:oxidoreductase activity"/>
    <property type="evidence" value="ECO:0007669"/>
    <property type="project" value="UniProtKB-KW"/>
</dbReference>
<name>A0A7W6EEH4_9HYPH</name>
<dbReference type="InterPro" id="IPR011707">
    <property type="entry name" value="Cu-oxidase-like_N"/>
</dbReference>
<proteinExistence type="predicted"/>
<feature type="domain" description="Plastocyanin-like" evidence="4">
    <location>
        <begin position="200"/>
        <end position="284"/>
    </location>
</feature>
<dbReference type="Pfam" id="PF07731">
    <property type="entry name" value="Cu-oxidase_2"/>
    <property type="match status" value="1"/>
</dbReference>
<evidence type="ECO:0000313" key="8">
    <source>
        <dbReference type="Proteomes" id="UP000537592"/>
    </source>
</evidence>
<feature type="domain" description="Plastocyanin-like" evidence="5">
    <location>
        <begin position="362"/>
        <end position="468"/>
    </location>
</feature>
<dbReference type="PROSITE" id="PS51318">
    <property type="entry name" value="TAT"/>
    <property type="match status" value="1"/>
</dbReference>
<dbReference type="PROSITE" id="PS00079">
    <property type="entry name" value="MULTICOPPER_OXIDASE1"/>
    <property type="match status" value="1"/>
</dbReference>
<feature type="domain" description="Plastocyanin-like" evidence="6">
    <location>
        <begin position="61"/>
        <end position="167"/>
    </location>
</feature>
<keyword evidence="1" id="KW-0479">Metal-binding</keyword>
<dbReference type="InterPro" id="IPR011706">
    <property type="entry name" value="Cu-oxidase_C"/>
</dbReference>
<keyword evidence="2" id="KW-0560">Oxidoreductase</keyword>